<dbReference type="PANTHER" id="PTHR48079:SF6">
    <property type="entry name" value="NAD(P)-BINDING DOMAIN-CONTAINING PROTEIN-RELATED"/>
    <property type="match status" value="1"/>
</dbReference>
<reference evidence="3" key="2">
    <citation type="submission" date="2024-02" db="EMBL/GenBank/DDBJ databases">
        <title>Neisseria leonii sp. nov.</title>
        <authorList>
            <person name="Boutroux M."/>
            <person name="Favre-Rochex S."/>
            <person name="Gorgette O."/>
            <person name="Touak G."/>
            <person name="Muhle E."/>
            <person name="Chesneau O."/>
            <person name="Clermont D."/>
            <person name="Rahi P."/>
        </authorList>
    </citation>
    <scope>NUCLEOTIDE SEQUENCE</scope>
    <source>
        <strain evidence="3">51.81</strain>
    </source>
</reference>
<dbReference type="SUPFAM" id="SSF51735">
    <property type="entry name" value="NAD(P)-binding Rossmann-fold domains"/>
    <property type="match status" value="1"/>
</dbReference>
<dbReference type="InterPro" id="IPR036291">
    <property type="entry name" value="NAD(P)-bd_dom_sf"/>
</dbReference>
<dbReference type="InterPro" id="IPR016040">
    <property type="entry name" value="NAD(P)-bd_dom"/>
</dbReference>
<dbReference type="PANTHER" id="PTHR48079">
    <property type="entry name" value="PROTEIN YEEZ"/>
    <property type="match status" value="1"/>
</dbReference>
<name>A0A9X4E1E5_9NEIS</name>
<protein>
    <submittedName>
        <fullName evidence="2">NAD(P)H-binding protein</fullName>
    </submittedName>
</protein>
<sequence length="258" mass="27649">MSLPERTAILGFGYLGRALGEKLYESGCKIKAVKRRLTSDDINLPVCLTAADLNGAAALDAVLAGWHDCTAWVCLLPPSSVTDYAGLMRRVADAAGAAGVRHLVYGSSIGVYGSAARDCDENSPLMPESESAQQTAAAENALLNAAVPHIDILRLGGLYSAARHPLTALLRRQTAINGDEAACMLHQDRAVRAITAALSEPGGRRVRNLVETPLRDKRTFYRAEADKLGLPVPEFYPGGRGRRIGSRYHDFAALLHTD</sequence>
<accession>A0A9X4E1E5</accession>
<proteinExistence type="predicted"/>
<dbReference type="GO" id="GO:0005737">
    <property type="term" value="C:cytoplasm"/>
    <property type="evidence" value="ECO:0007669"/>
    <property type="project" value="TreeGrafter"/>
</dbReference>
<feature type="domain" description="NAD(P)-binding" evidence="1">
    <location>
        <begin position="13"/>
        <end position="164"/>
    </location>
</feature>
<evidence type="ECO:0000313" key="3">
    <source>
        <dbReference type="EMBL" id="WWY02903.1"/>
    </source>
</evidence>
<gene>
    <name evidence="2" type="ORF">ORY91_001167</name>
    <name evidence="3" type="ORF">V9W64_09455</name>
</gene>
<dbReference type="EMBL" id="JAPQFL010000002">
    <property type="protein sequence ID" value="MDD9327756.1"/>
    <property type="molecule type" value="Genomic_DNA"/>
</dbReference>
<evidence type="ECO:0000313" key="2">
    <source>
        <dbReference type="EMBL" id="MDD9327756.1"/>
    </source>
</evidence>
<evidence type="ECO:0000313" key="4">
    <source>
        <dbReference type="Proteomes" id="UP001149607"/>
    </source>
</evidence>
<reference evidence="2" key="1">
    <citation type="submission" date="2022-10" db="EMBL/GenBank/DDBJ databases">
        <authorList>
            <person name="Boutroux M."/>
        </authorList>
    </citation>
    <scope>NUCLEOTIDE SEQUENCE</scope>
    <source>
        <strain evidence="2">51.81</strain>
    </source>
</reference>
<dbReference type="Proteomes" id="UP001149607">
    <property type="component" value="Chromosome"/>
</dbReference>
<dbReference type="InterPro" id="IPR051783">
    <property type="entry name" value="NAD(P)-dependent_oxidoreduct"/>
</dbReference>
<dbReference type="Gene3D" id="3.40.50.720">
    <property type="entry name" value="NAD(P)-binding Rossmann-like Domain"/>
    <property type="match status" value="1"/>
</dbReference>
<dbReference type="GO" id="GO:0004029">
    <property type="term" value="F:aldehyde dehydrogenase (NAD+) activity"/>
    <property type="evidence" value="ECO:0007669"/>
    <property type="project" value="TreeGrafter"/>
</dbReference>
<dbReference type="RefSeq" id="WP_274584924.1">
    <property type="nucleotide sequence ID" value="NZ_CP146598.1"/>
</dbReference>
<organism evidence="2">
    <name type="scientific">Neisseria leonii</name>
    <dbReference type="NCBI Taxonomy" id="2995413"/>
    <lineage>
        <taxon>Bacteria</taxon>
        <taxon>Pseudomonadati</taxon>
        <taxon>Pseudomonadota</taxon>
        <taxon>Betaproteobacteria</taxon>
        <taxon>Neisseriales</taxon>
        <taxon>Neisseriaceae</taxon>
        <taxon>Neisseria</taxon>
    </lineage>
</organism>
<dbReference type="AlphaFoldDB" id="A0A9X4E1E5"/>
<dbReference type="EMBL" id="CP146598">
    <property type="protein sequence ID" value="WWY02903.1"/>
    <property type="molecule type" value="Genomic_DNA"/>
</dbReference>
<keyword evidence="4" id="KW-1185">Reference proteome</keyword>
<evidence type="ECO:0000259" key="1">
    <source>
        <dbReference type="Pfam" id="PF13460"/>
    </source>
</evidence>
<dbReference type="Pfam" id="PF13460">
    <property type="entry name" value="NAD_binding_10"/>
    <property type="match status" value="1"/>
</dbReference>